<dbReference type="Gene3D" id="1.10.8.60">
    <property type="match status" value="2"/>
</dbReference>
<evidence type="ECO:0000313" key="5">
    <source>
        <dbReference type="EMBL" id="MBU3062892.1"/>
    </source>
</evidence>
<accession>A0ABS6AXW7</accession>
<dbReference type="InterPro" id="IPR003959">
    <property type="entry name" value="ATPase_AAA_core"/>
</dbReference>
<organism evidence="5 6">
    <name type="scientific">Nocardia albiluteola</name>
    <dbReference type="NCBI Taxonomy" id="2842303"/>
    <lineage>
        <taxon>Bacteria</taxon>
        <taxon>Bacillati</taxon>
        <taxon>Actinomycetota</taxon>
        <taxon>Actinomycetes</taxon>
        <taxon>Mycobacteriales</taxon>
        <taxon>Nocardiaceae</taxon>
        <taxon>Nocardia</taxon>
    </lineage>
</organism>
<dbReference type="Gene3D" id="3.40.50.300">
    <property type="entry name" value="P-loop containing nucleotide triphosphate hydrolases"/>
    <property type="match status" value="2"/>
</dbReference>
<keyword evidence="2" id="KW-0547">Nucleotide-binding</keyword>
<dbReference type="InterPro" id="IPR050773">
    <property type="entry name" value="CbxX/CfxQ_RuBisCO_ESX"/>
</dbReference>
<dbReference type="SMART" id="SM00382">
    <property type="entry name" value="AAA"/>
    <property type="match status" value="2"/>
</dbReference>
<dbReference type="PRINTS" id="PR00819">
    <property type="entry name" value="CBXCFQXSUPER"/>
</dbReference>
<dbReference type="SUPFAM" id="SSF52540">
    <property type="entry name" value="P-loop containing nucleoside triphosphate hydrolases"/>
    <property type="match status" value="3"/>
</dbReference>
<feature type="domain" description="AAA+ ATPase" evidence="4">
    <location>
        <begin position="316"/>
        <end position="454"/>
    </location>
</feature>
<dbReference type="PANTHER" id="PTHR43392">
    <property type="entry name" value="AAA-TYPE ATPASE FAMILY PROTEIN / ANKYRIN REPEAT FAMILY PROTEIN"/>
    <property type="match status" value="1"/>
</dbReference>
<evidence type="ECO:0000259" key="4">
    <source>
        <dbReference type="SMART" id="SM00382"/>
    </source>
</evidence>
<proteinExistence type="inferred from homology"/>
<reference evidence="5 6" key="1">
    <citation type="submission" date="2021-06" db="EMBL/GenBank/DDBJ databases">
        <title>Actinomycetes sequencing.</title>
        <authorList>
            <person name="Shan Q."/>
        </authorList>
    </citation>
    <scope>NUCLEOTIDE SEQUENCE [LARGE SCALE GENOMIC DNA]</scope>
    <source>
        <strain evidence="5 6">NEAU-G5</strain>
    </source>
</reference>
<comment type="similarity">
    <text evidence="1">Belongs to the CbxX/CfxQ family.</text>
</comment>
<dbReference type="RefSeq" id="WP_215917764.1">
    <property type="nucleotide sequence ID" value="NZ_JAHKNI010000004.1"/>
</dbReference>
<evidence type="ECO:0000313" key="6">
    <source>
        <dbReference type="Proteomes" id="UP000733379"/>
    </source>
</evidence>
<gene>
    <name evidence="5" type="ORF">KO481_15335</name>
</gene>
<sequence length="817" mass="87776">MQPLPHGYPLVAVEPVAPFLERAVRVIGWADGTRHNDAAENQPNPVMLFIGAPHSGQARLAKAVRIAVGGAGVQLSGLMFSTGAEIVKRATDRECSVAVDLHDTIYDAFGAEEATMMVIEDADILFDSANAAESLETLLAASHDENTCGALVMCGTAEGMLGAITEGAPEFIRRALTYTLPDLTEPVAAAALIQEIVTHMDVTITDPARTMLAEHLCAHHGNARTTSDLLSAASQAAVVEGSTGADGRVLVDAVHLAGLEVAPKDKKKPGKSLSELMTRLDDMIGLDSVKERVRALAAEVEVDSRRREAGLSVPPRSRHLVFTGNPGTAKTTVARLIAEIYRALGVVAEGQLVETQRADLVAGYLGQTAPKTRAQVEKALGGVLFIDEAYSLAKGDDADFGQEAIDELLVQLENRREDFVVIVAGYTKEMEDFLDSNPGLRSRFGNRIEFPDYSNDELAKIYVAIAKSQDYRLSDDLIAALPERMGRIPRGPGFANGRSARMLFEQTTSGQSARLSDGEGDLQELTLADLPAPGTGGMGPGGNTPRRSLTDVIAELDGMIGLESVKHQVRSLATEVRMDARRKASGLPVGVRSRHLIFLGNPGTAKTTVARLIAQIYRELGVVSSGHLVECSRTDLIGQYIGQTAPKTRKVIESSIGGVLFIDEAYTLAGHGENDFGSEAIAELLVQMENRRDEILVIAAGYPKEMDAFLDDNPGMRSRFGTTIVFEDYTDDELARIFTAMATSQKYTLADDLVEALGPHIARIDRNNAFANGRTMRQLLEHAIGRQAMRLGGLDGDLDALSDDELQTLRAADLADD</sequence>
<evidence type="ECO:0000256" key="1">
    <source>
        <dbReference type="ARBA" id="ARBA00010378"/>
    </source>
</evidence>
<dbReference type="EMBL" id="JAHKNI010000004">
    <property type="protein sequence ID" value="MBU3062892.1"/>
    <property type="molecule type" value="Genomic_DNA"/>
</dbReference>
<feature type="domain" description="AAA+ ATPase" evidence="4">
    <location>
        <begin position="592"/>
        <end position="730"/>
    </location>
</feature>
<protein>
    <submittedName>
        <fullName evidence="5">AAA family ATPase</fullName>
    </submittedName>
</protein>
<dbReference type="CDD" id="cd00009">
    <property type="entry name" value="AAA"/>
    <property type="match status" value="1"/>
</dbReference>
<dbReference type="InterPro" id="IPR041627">
    <property type="entry name" value="AAA_lid_6"/>
</dbReference>
<evidence type="ECO:0000256" key="2">
    <source>
        <dbReference type="ARBA" id="ARBA00022741"/>
    </source>
</evidence>
<dbReference type="PANTHER" id="PTHR43392:SF2">
    <property type="entry name" value="AAA-TYPE ATPASE FAMILY PROTEIN _ ANKYRIN REPEAT FAMILY PROTEIN"/>
    <property type="match status" value="1"/>
</dbReference>
<dbReference type="InterPro" id="IPR027417">
    <property type="entry name" value="P-loop_NTPase"/>
</dbReference>
<evidence type="ECO:0000256" key="3">
    <source>
        <dbReference type="ARBA" id="ARBA00022840"/>
    </source>
</evidence>
<dbReference type="InterPro" id="IPR000641">
    <property type="entry name" value="CbxX/CfxQ"/>
</dbReference>
<comment type="caution">
    <text evidence="5">The sequence shown here is derived from an EMBL/GenBank/DDBJ whole genome shotgun (WGS) entry which is preliminary data.</text>
</comment>
<dbReference type="InterPro" id="IPR003593">
    <property type="entry name" value="AAA+_ATPase"/>
</dbReference>
<dbReference type="Proteomes" id="UP000733379">
    <property type="component" value="Unassembled WGS sequence"/>
</dbReference>
<dbReference type="Pfam" id="PF17866">
    <property type="entry name" value="AAA_lid_6"/>
    <property type="match status" value="2"/>
</dbReference>
<dbReference type="Pfam" id="PF00004">
    <property type="entry name" value="AAA"/>
    <property type="match status" value="2"/>
</dbReference>
<keyword evidence="6" id="KW-1185">Reference proteome</keyword>
<keyword evidence="3" id="KW-0067">ATP-binding</keyword>
<name>A0ABS6AXW7_9NOCA</name>